<gene>
    <name evidence="2" type="ORF">CPT_Moogle10</name>
</gene>
<reference evidence="2 3" key="1">
    <citation type="journal article" date="2015" name="Genome Announc.">
        <title>Complete Genome Sequence of Citrobacter freundii Myophage Moogle.</title>
        <authorList>
            <person name="Nguyen Q.T."/>
            <person name="Luna A.J."/>
            <person name="Hernandez A.C."/>
            <person name="Kuty Everett G.F."/>
        </authorList>
    </citation>
    <scope>NUCLEOTIDE SEQUENCE [LARGE SCALE GENOMIC DNA]</scope>
</reference>
<keyword evidence="3" id="KW-1185">Reference proteome</keyword>
<dbReference type="InterPro" id="IPR055814">
    <property type="entry name" value="DUF7390"/>
</dbReference>
<sequence>MEKIYNTRKIQISILCQFMADKHNSHYCGTGFLTLGGGYISFKEAVKMYNEHPEDDKELKQLKLTYDKKRKKIVCLNNLIKSTENVYDAIGDGGFLKVLKIAQ</sequence>
<organism evidence="2 3">
    <name type="scientific">Citrobacter phage Moogle</name>
    <dbReference type="NCBI Taxonomy" id="1540094"/>
    <lineage>
        <taxon>Viruses</taxon>
        <taxon>Duplodnaviria</taxon>
        <taxon>Heunggongvirae</taxon>
        <taxon>Uroviricota</taxon>
        <taxon>Caudoviricetes</taxon>
        <taxon>Andersonviridae</taxon>
        <taxon>Ounavirinae</taxon>
        <taxon>Mooglevirus</taxon>
        <taxon>Mooglevirus moogle</taxon>
    </lineage>
</organism>
<accession>A0A0A0RNY7</accession>
<name>A0A0A0RNY7_9CAUD</name>
<evidence type="ECO:0000313" key="2">
    <source>
        <dbReference type="EMBL" id="AIW03747.1"/>
    </source>
</evidence>
<evidence type="ECO:0000259" key="1">
    <source>
        <dbReference type="Pfam" id="PF24116"/>
    </source>
</evidence>
<dbReference type="RefSeq" id="YP_009145653.1">
    <property type="nucleotide sequence ID" value="NC_027293.1"/>
</dbReference>
<feature type="domain" description="DUF7390" evidence="1">
    <location>
        <begin position="3"/>
        <end position="82"/>
    </location>
</feature>
<protein>
    <recommendedName>
        <fullName evidence="1">DUF7390 domain-containing protein</fullName>
    </recommendedName>
</protein>
<evidence type="ECO:0000313" key="3">
    <source>
        <dbReference type="Proteomes" id="UP000030203"/>
    </source>
</evidence>
<dbReference type="Proteomes" id="UP000030203">
    <property type="component" value="Segment"/>
</dbReference>
<dbReference type="EMBL" id="KM236239">
    <property type="protein sequence ID" value="AIW03747.1"/>
    <property type="molecule type" value="Genomic_DNA"/>
</dbReference>
<dbReference type="OrthoDB" id="17006at10239"/>
<proteinExistence type="predicted"/>
<dbReference type="GeneID" id="24573949"/>
<dbReference type="KEGG" id="vg:24573949"/>
<dbReference type="Pfam" id="PF24116">
    <property type="entry name" value="DUF7390"/>
    <property type="match status" value="1"/>
</dbReference>